<dbReference type="EMBL" id="MN448292">
    <property type="protein sequence ID" value="QFG74795.1"/>
    <property type="molecule type" value="Genomic_DNA"/>
</dbReference>
<dbReference type="InterPro" id="IPR051916">
    <property type="entry name" value="GPI-anchor_lipid_remodeler"/>
</dbReference>
<sequence>MKTQSKWLKQTNTLNKAIKSKRIEQLKKAISDAEKQGIPANNMSLFLAKKQLFLSYVKKNKSAYPISKKKDGEFRIATYNIHYFTDVYENKSTYKNIINDIKHLNSDIIGLQEFVLGNNIKINKNVKVDTRHFFDDINKLGYKKTVVCNSVPAWYASIYGNILLIKDTYCQDIECERNNSPLEESIYTFKNAEKTTICSGNQKGRKETRCYIKIIVNIFNKHIVIYNTHLDVASEKERLTQIKHIISDSKQYNKSNHIVFITGDLNTFDHTQENTKDEHMCWKTNKFLKDNGKVIAELKKHKFYDTHYTFNKKYPENMTTWNNTRVDFIFCNKSIKKTNLIIRPEYLYTDSSDHIPVVITLSKKKYSKASHRGSSRKARKTRKYK</sequence>
<evidence type="ECO:0000313" key="2">
    <source>
        <dbReference type="EMBL" id="QFG74795.1"/>
    </source>
</evidence>
<dbReference type="GO" id="GO:0006506">
    <property type="term" value="P:GPI anchor biosynthetic process"/>
    <property type="evidence" value="ECO:0007669"/>
    <property type="project" value="TreeGrafter"/>
</dbReference>
<dbReference type="GO" id="GO:0003824">
    <property type="term" value="F:catalytic activity"/>
    <property type="evidence" value="ECO:0007669"/>
    <property type="project" value="InterPro"/>
</dbReference>
<dbReference type="SUPFAM" id="SSF56219">
    <property type="entry name" value="DNase I-like"/>
    <property type="match status" value="1"/>
</dbReference>
<reference evidence="2" key="1">
    <citation type="journal article" date="2019" name="Philos. Trans. R. Soc. Lond., B, Biol. Sci.">
        <title>Targeted metagenomic recovery of four divergent viruses reveals shared and distinctive characteristics of giant viruses of marine eukaryotes.</title>
        <authorList>
            <person name="Needham D.M."/>
            <person name="Poirier C."/>
            <person name="Hehenberger E."/>
            <person name="Jimenez V."/>
            <person name="Swalwell J.E."/>
            <person name="Santoro A.E."/>
            <person name="Worden A.Z."/>
        </authorList>
    </citation>
    <scope>NUCLEOTIDE SEQUENCE</scope>
    <source>
        <strain evidence="2">OPacV-421</strain>
    </source>
</reference>
<feature type="domain" description="Endonuclease/exonuclease/phosphatase" evidence="1">
    <location>
        <begin position="77"/>
        <end position="354"/>
    </location>
</feature>
<dbReference type="Pfam" id="PF03372">
    <property type="entry name" value="Exo_endo_phos"/>
    <property type="match status" value="1"/>
</dbReference>
<evidence type="ECO:0000259" key="1">
    <source>
        <dbReference type="Pfam" id="PF03372"/>
    </source>
</evidence>
<dbReference type="InterPro" id="IPR005135">
    <property type="entry name" value="Endo/exonuclease/phosphatase"/>
</dbReference>
<dbReference type="Gene3D" id="3.60.10.10">
    <property type="entry name" value="Endonuclease/exonuclease/phosphatase"/>
    <property type="match status" value="1"/>
</dbReference>
<dbReference type="InterPro" id="IPR036691">
    <property type="entry name" value="Endo/exonu/phosph_ase_sf"/>
</dbReference>
<name>A0A5J6VKZ9_9VIRU</name>
<dbReference type="GO" id="GO:0016020">
    <property type="term" value="C:membrane"/>
    <property type="evidence" value="ECO:0007669"/>
    <property type="project" value="GOC"/>
</dbReference>
<dbReference type="PANTHER" id="PTHR14859:SF1">
    <property type="entry name" value="PGAP2-INTERACTING PROTEIN"/>
    <property type="match status" value="1"/>
</dbReference>
<protein>
    <recommendedName>
        <fullName evidence="1">Endonuclease/exonuclease/phosphatase domain-containing protein</fullName>
    </recommendedName>
</protein>
<proteinExistence type="predicted"/>
<dbReference type="PANTHER" id="PTHR14859">
    <property type="entry name" value="CALCOFLUOR WHITE HYPERSENSITIVE PROTEIN PRECURSOR"/>
    <property type="match status" value="1"/>
</dbReference>
<organism evidence="2">
    <name type="scientific">Megaviridae environmental sample</name>
    <dbReference type="NCBI Taxonomy" id="1737588"/>
    <lineage>
        <taxon>Viruses</taxon>
        <taxon>Varidnaviria</taxon>
        <taxon>Bamfordvirae</taxon>
        <taxon>Nucleocytoviricota</taxon>
        <taxon>Megaviricetes</taxon>
        <taxon>Imitervirales</taxon>
        <taxon>Mimiviridae</taxon>
        <taxon>environmental samples</taxon>
    </lineage>
</organism>
<accession>A0A5J6VKZ9</accession>